<dbReference type="Pfam" id="PF17937">
    <property type="entry name" value="TetR_C_28"/>
    <property type="match status" value="1"/>
</dbReference>
<evidence type="ECO:0000259" key="3">
    <source>
        <dbReference type="PROSITE" id="PS50977"/>
    </source>
</evidence>
<name>A0A3D8TQV1_9LIST</name>
<feature type="DNA-binding region" description="H-T-H motif" evidence="2">
    <location>
        <begin position="24"/>
        <end position="43"/>
    </location>
</feature>
<dbReference type="AlphaFoldDB" id="A0A3D8TQV1"/>
<feature type="domain" description="HTH tetR-type" evidence="3">
    <location>
        <begin position="1"/>
        <end position="61"/>
    </location>
</feature>
<dbReference type="InterPro" id="IPR041479">
    <property type="entry name" value="TetR_CgmR_C"/>
</dbReference>
<dbReference type="PRINTS" id="PR00455">
    <property type="entry name" value="HTHTETR"/>
</dbReference>
<dbReference type="SUPFAM" id="SSF46689">
    <property type="entry name" value="Homeodomain-like"/>
    <property type="match status" value="1"/>
</dbReference>
<dbReference type="InterPro" id="IPR050624">
    <property type="entry name" value="HTH-type_Tx_Regulator"/>
</dbReference>
<dbReference type="InterPro" id="IPR001647">
    <property type="entry name" value="HTH_TetR"/>
</dbReference>
<dbReference type="PROSITE" id="PS50977">
    <property type="entry name" value="HTH_TETR_2"/>
    <property type="match status" value="1"/>
</dbReference>
<organism evidence="4 5">
    <name type="scientific">Listeria kieliensis</name>
    <dbReference type="NCBI Taxonomy" id="1621700"/>
    <lineage>
        <taxon>Bacteria</taxon>
        <taxon>Bacillati</taxon>
        <taxon>Bacillota</taxon>
        <taxon>Bacilli</taxon>
        <taxon>Bacillales</taxon>
        <taxon>Listeriaceae</taxon>
        <taxon>Listeria</taxon>
    </lineage>
</organism>
<dbReference type="GO" id="GO:0003677">
    <property type="term" value="F:DNA binding"/>
    <property type="evidence" value="ECO:0007669"/>
    <property type="project" value="UniProtKB-UniRule"/>
</dbReference>
<evidence type="ECO:0000313" key="4">
    <source>
        <dbReference type="EMBL" id="RDX01073.1"/>
    </source>
</evidence>
<dbReference type="Proteomes" id="UP000257055">
    <property type="component" value="Unassembled WGS sequence"/>
</dbReference>
<sequence>MTTKEKIIESAISVIQSEGTTNYSLAKVAEKTGMTKAAIFYYFKNKAELTRSLISYTIDAYEKILQEEYQLAKPHSAFPFTEAYINGNLSQLDDEKLVGLHAALIGTVVSGEATGYDWNEAYLKDFERLVPEIGEERAEFVRYTIDGMWHARILKIPEFAMEGRKSVAASLLSMIKQK</sequence>
<reference evidence="5" key="1">
    <citation type="submission" date="2015-04" db="EMBL/GenBank/DDBJ databases">
        <authorList>
            <person name="Schardt J."/>
            <person name="Mueller-Herbst S."/>
            <person name="Scherer S."/>
            <person name="Huptas C."/>
        </authorList>
    </citation>
    <scope>NUCLEOTIDE SEQUENCE [LARGE SCALE GENOMIC DNA]</scope>
    <source>
        <strain evidence="5">Kiel-L1</strain>
    </source>
</reference>
<dbReference type="RefSeq" id="WP_115753327.1">
    <property type="nucleotide sequence ID" value="NZ_LARY01000002.1"/>
</dbReference>
<comment type="caution">
    <text evidence="4">The sequence shown here is derived from an EMBL/GenBank/DDBJ whole genome shotgun (WGS) entry which is preliminary data.</text>
</comment>
<keyword evidence="5" id="KW-1185">Reference proteome</keyword>
<evidence type="ECO:0000256" key="2">
    <source>
        <dbReference type="PROSITE-ProRule" id="PRU00335"/>
    </source>
</evidence>
<dbReference type="Pfam" id="PF00440">
    <property type="entry name" value="TetR_N"/>
    <property type="match status" value="1"/>
</dbReference>
<evidence type="ECO:0000256" key="1">
    <source>
        <dbReference type="ARBA" id="ARBA00023125"/>
    </source>
</evidence>
<evidence type="ECO:0000313" key="5">
    <source>
        <dbReference type="Proteomes" id="UP000257055"/>
    </source>
</evidence>
<accession>A0A3D8TQV1</accession>
<dbReference type="PANTHER" id="PTHR43479">
    <property type="entry name" value="ACREF/ENVCD OPERON REPRESSOR-RELATED"/>
    <property type="match status" value="1"/>
</dbReference>
<keyword evidence="1 2" id="KW-0238">DNA-binding</keyword>
<gene>
    <name evidence="4" type="ORF">UR08_08975</name>
</gene>
<protein>
    <submittedName>
        <fullName evidence="4">TetR family transcriptional regulator</fullName>
    </submittedName>
</protein>
<dbReference type="PANTHER" id="PTHR43479:SF11">
    <property type="entry name" value="ACREF_ENVCD OPERON REPRESSOR-RELATED"/>
    <property type="match status" value="1"/>
</dbReference>
<dbReference type="EMBL" id="LARY01000002">
    <property type="protein sequence ID" value="RDX01073.1"/>
    <property type="molecule type" value="Genomic_DNA"/>
</dbReference>
<proteinExistence type="predicted"/>
<dbReference type="Gene3D" id="1.10.357.10">
    <property type="entry name" value="Tetracycline Repressor, domain 2"/>
    <property type="match status" value="1"/>
</dbReference>
<dbReference type="InterPro" id="IPR009057">
    <property type="entry name" value="Homeodomain-like_sf"/>
</dbReference>